<feature type="non-terminal residue" evidence="9">
    <location>
        <position position="1"/>
    </location>
</feature>
<keyword evidence="6" id="KW-0413">Isomerase</keyword>
<feature type="domain" description="Alpha-D-phosphohexomutase alpha/beta/alpha" evidence="7">
    <location>
        <begin position="5"/>
        <end position="85"/>
    </location>
</feature>
<evidence type="ECO:0000256" key="4">
    <source>
        <dbReference type="ARBA" id="ARBA00022723"/>
    </source>
</evidence>
<dbReference type="Pfam" id="PF02878">
    <property type="entry name" value="PGM_PMM_I"/>
    <property type="match status" value="1"/>
</dbReference>
<evidence type="ECO:0000259" key="7">
    <source>
        <dbReference type="Pfam" id="PF02878"/>
    </source>
</evidence>
<dbReference type="InterPro" id="IPR005845">
    <property type="entry name" value="A-D-PHexomutase_a/b/a-II"/>
</dbReference>
<evidence type="ECO:0000256" key="6">
    <source>
        <dbReference type="ARBA" id="ARBA00023235"/>
    </source>
</evidence>
<feature type="domain" description="Alpha-D-phosphohexomutase alpha/beta/alpha" evidence="8">
    <location>
        <begin position="110"/>
        <end position="203"/>
    </location>
</feature>
<dbReference type="Gene3D" id="3.40.120.10">
    <property type="entry name" value="Alpha-D-Glucose-1,6-Bisphosphate, subunit A, domain 3"/>
    <property type="match status" value="3"/>
</dbReference>
<evidence type="ECO:0000313" key="9">
    <source>
        <dbReference type="EMBL" id="GAH84315.1"/>
    </source>
</evidence>
<comment type="caution">
    <text evidence="9">The sequence shown here is derived from an EMBL/GenBank/DDBJ whole genome shotgun (WGS) entry which is preliminary data.</text>
</comment>
<dbReference type="InterPro" id="IPR005841">
    <property type="entry name" value="Alpha-D-phosphohexomutase_SF"/>
</dbReference>
<dbReference type="GO" id="GO:0046872">
    <property type="term" value="F:metal ion binding"/>
    <property type="evidence" value="ECO:0007669"/>
    <property type="project" value="UniProtKB-KW"/>
</dbReference>
<dbReference type="Pfam" id="PF02879">
    <property type="entry name" value="PGM_PMM_II"/>
    <property type="match status" value="1"/>
</dbReference>
<organism evidence="9">
    <name type="scientific">marine sediment metagenome</name>
    <dbReference type="NCBI Taxonomy" id="412755"/>
    <lineage>
        <taxon>unclassified sequences</taxon>
        <taxon>metagenomes</taxon>
        <taxon>ecological metagenomes</taxon>
    </lineage>
</organism>
<dbReference type="InterPro" id="IPR016055">
    <property type="entry name" value="A-D-PHexomutase_a/b/a-I/II/III"/>
</dbReference>
<feature type="non-terminal residue" evidence="9">
    <location>
        <position position="227"/>
    </location>
</feature>
<dbReference type="PANTHER" id="PTHR43771">
    <property type="entry name" value="PHOSPHOMANNOMUTASE"/>
    <property type="match status" value="1"/>
</dbReference>
<dbReference type="GO" id="GO:0016868">
    <property type="term" value="F:intramolecular phosphotransferase activity"/>
    <property type="evidence" value="ECO:0007669"/>
    <property type="project" value="InterPro"/>
</dbReference>
<keyword evidence="4" id="KW-0479">Metal-binding</keyword>
<comment type="similarity">
    <text evidence="2">Belongs to the phosphohexose mutase family.</text>
</comment>
<keyword evidence="3" id="KW-0597">Phosphoprotein</keyword>
<dbReference type="PANTHER" id="PTHR43771:SF1">
    <property type="entry name" value="PHOSPHOMANNOMUTASE"/>
    <property type="match status" value="1"/>
</dbReference>
<keyword evidence="5" id="KW-0460">Magnesium</keyword>
<dbReference type="EMBL" id="BARU01041052">
    <property type="protein sequence ID" value="GAH84315.1"/>
    <property type="molecule type" value="Genomic_DNA"/>
</dbReference>
<protein>
    <recommendedName>
        <fullName evidence="10">Alpha-D-phosphohexomutase alpha/beta/alpha domain-containing protein</fullName>
    </recommendedName>
</protein>
<dbReference type="GO" id="GO:0005975">
    <property type="term" value="P:carbohydrate metabolic process"/>
    <property type="evidence" value="ECO:0007669"/>
    <property type="project" value="InterPro"/>
</dbReference>
<sequence length="227" mass="25203">EPLPIEYALISGILSTGCNVKTLGIVSTPTLAMSLPYLQAKAGVMITASHNTPEYIGLKMWNPSGIGFSPDQEEEISRLYDEKDFLIIEWDQVGKITQVNDINDIHILDIKNHIKFDGSKLNAIVDPGNGSGCDIVPKLLSTYNINIMTINAQMDGKFPGRQSEPSEKNLIQISKFLKISPQEDIGIALDGDADRVIFLDENGEIVDPIRLLALMAKYKYPKFLRLR</sequence>
<name>X1JSA3_9ZZZZ</name>
<evidence type="ECO:0000259" key="8">
    <source>
        <dbReference type="Pfam" id="PF02879"/>
    </source>
</evidence>
<dbReference type="PRINTS" id="PR00509">
    <property type="entry name" value="PGMPMM"/>
</dbReference>
<evidence type="ECO:0000256" key="2">
    <source>
        <dbReference type="ARBA" id="ARBA00010231"/>
    </source>
</evidence>
<reference evidence="9" key="1">
    <citation type="journal article" date="2014" name="Front. Microbiol.">
        <title>High frequency of phylogenetically diverse reductive dehalogenase-homologous genes in deep subseafloor sedimentary metagenomes.</title>
        <authorList>
            <person name="Kawai M."/>
            <person name="Futagami T."/>
            <person name="Toyoda A."/>
            <person name="Takaki Y."/>
            <person name="Nishi S."/>
            <person name="Hori S."/>
            <person name="Arai W."/>
            <person name="Tsubouchi T."/>
            <person name="Morono Y."/>
            <person name="Uchiyama I."/>
            <person name="Ito T."/>
            <person name="Fujiyama A."/>
            <person name="Inagaki F."/>
            <person name="Takami H."/>
        </authorList>
    </citation>
    <scope>NUCLEOTIDE SEQUENCE</scope>
    <source>
        <strain evidence="9">Expedition CK06-06</strain>
    </source>
</reference>
<accession>X1JSA3</accession>
<dbReference type="SUPFAM" id="SSF53738">
    <property type="entry name" value="Phosphoglucomutase, first 3 domains"/>
    <property type="match status" value="2"/>
</dbReference>
<dbReference type="AlphaFoldDB" id="X1JSA3"/>
<evidence type="ECO:0000256" key="5">
    <source>
        <dbReference type="ARBA" id="ARBA00022842"/>
    </source>
</evidence>
<dbReference type="InterPro" id="IPR005844">
    <property type="entry name" value="A-D-PHexomutase_a/b/a-I"/>
</dbReference>
<evidence type="ECO:0000256" key="3">
    <source>
        <dbReference type="ARBA" id="ARBA00022553"/>
    </source>
</evidence>
<proteinExistence type="inferred from homology"/>
<evidence type="ECO:0008006" key="10">
    <source>
        <dbReference type="Google" id="ProtNLM"/>
    </source>
</evidence>
<gene>
    <name evidence="9" type="ORF">S03H2_63366</name>
</gene>
<comment type="cofactor">
    <cofactor evidence="1">
        <name>Mg(2+)</name>
        <dbReference type="ChEBI" id="CHEBI:18420"/>
    </cofactor>
</comment>
<evidence type="ECO:0000256" key="1">
    <source>
        <dbReference type="ARBA" id="ARBA00001946"/>
    </source>
</evidence>